<comment type="subcellular location">
    <subcellularLocation>
        <location evidence="1">Cell membrane</location>
        <topology evidence="1">Single-pass membrane protein</topology>
    </subcellularLocation>
</comment>
<dbReference type="AlphaFoldDB" id="A0A2I4EJH9"/>
<comment type="catalytic activity">
    <reaction evidence="12">
        <text>L-threonyl-[protein] + ATP = O-phospho-L-threonyl-[protein] + ADP + H(+)</text>
        <dbReference type="Rhea" id="RHEA:46608"/>
        <dbReference type="Rhea" id="RHEA-COMP:11060"/>
        <dbReference type="Rhea" id="RHEA-COMP:11605"/>
        <dbReference type="ChEBI" id="CHEBI:15378"/>
        <dbReference type="ChEBI" id="CHEBI:30013"/>
        <dbReference type="ChEBI" id="CHEBI:30616"/>
        <dbReference type="ChEBI" id="CHEBI:61977"/>
        <dbReference type="ChEBI" id="CHEBI:456216"/>
        <dbReference type="EC" id="2.7.11.1"/>
    </reaction>
</comment>
<organism evidence="18 19">
    <name type="scientific">Juglans regia</name>
    <name type="common">English walnut</name>
    <dbReference type="NCBI Taxonomy" id="51240"/>
    <lineage>
        <taxon>Eukaryota</taxon>
        <taxon>Viridiplantae</taxon>
        <taxon>Streptophyta</taxon>
        <taxon>Embryophyta</taxon>
        <taxon>Tracheophyta</taxon>
        <taxon>Spermatophyta</taxon>
        <taxon>Magnoliopsida</taxon>
        <taxon>eudicotyledons</taxon>
        <taxon>Gunneridae</taxon>
        <taxon>Pentapetalae</taxon>
        <taxon>rosids</taxon>
        <taxon>fabids</taxon>
        <taxon>Fagales</taxon>
        <taxon>Juglandaceae</taxon>
        <taxon>Juglans</taxon>
    </lineage>
</organism>
<evidence type="ECO:0000256" key="7">
    <source>
        <dbReference type="ARBA" id="ARBA00022741"/>
    </source>
</evidence>
<proteinExistence type="predicted"/>
<dbReference type="SUPFAM" id="SSF56112">
    <property type="entry name" value="Protein kinase-like (PK-like)"/>
    <property type="match status" value="1"/>
</dbReference>
<evidence type="ECO:0000256" key="4">
    <source>
        <dbReference type="ARBA" id="ARBA00022527"/>
    </source>
</evidence>
<dbReference type="FunFam" id="3.30.200.20:FF:000415">
    <property type="entry name" value="receptor-like serine/threonine-protein kinase NCRK"/>
    <property type="match status" value="1"/>
</dbReference>
<dbReference type="PANTHER" id="PTHR47982:SF9">
    <property type="entry name" value="NON-SPECIFIC SERINE_THREONINE PROTEIN KINASE"/>
    <property type="match status" value="1"/>
</dbReference>
<evidence type="ECO:0000256" key="11">
    <source>
        <dbReference type="ARBA" id="ARBA00023136"/>
    </source>
</evidence>
<keyword evidence="8 19" id="KW-0418">Kinase</keyword>
<keyword evidence="16" id="KW-0732">Signal</keyword>
<evidence type="ECO:0000256" key="16">
    <source>
        <dbReference type="SAM" id="SignalP"/>
    </source>
</evidence>
<protein>
    <recommendedName>
        <fullName evidence="2">non-specific serine/threonine protein kinase</fullName>
        <ecNumber evidence="2">2.7.11.1</ecNumber>
    </recommendedName>
</protein>
<keyword evidence="5" id="KW-0808">Transferase</keyword>
<feature type="signal peptide" evidence="16">
    <location>
        <begin position="1"/>
        <end position="23"/>
    </location>
</feature>
<evidence type="ECO:0000256" key="13">
    <source>
        <dbReference type="ARBA" id="ARBA00048679"/>
    </source>
</evidence>
<keyword evidence="6 15" id="KW-0812">Transmembrane</keyword>
<keyword evidence="11 15" id="KW-0472">Membrane</keyword>
<dbReference type="InterPro" id="IPR001245">
    <property type="entry name" value="Ser-Thr/Tyr_kinase_cat_dom"/>
</dbReference>
<evidence type="ECO:0000256" key="12">
    <source>
        <dbReference type="ARBA" id="ARBA00047899"/>
    </source>
</evidence>
<evidence type="ECO:0000256" key="9">
    <source>
        <dbReference type="ARBA" id="ARBA00022840"/>
    </source>
</evidence>
<dbReference type="RefSeq" id="XP_035541533.1">
    <property type="nucleotide sequence ID" value="XM_035685640.1"/>
</dbReference>
<dbReference type="GO" id="GO:0005886">
    <property type="term" value="C:plasma membrane"/>
    <property type="evidence" value="ECO:0000318"/>
    <property type="project" value="GO_Central"/>
</dbReference>
<keyword evidence="7 14" id="KW-0547">Nucleotide-binding</keyword>
<feature type="chain" id="PRO_5044574397" description="non-specific serine/threonine protein kinase" evidence="16">
    <location>
        <begin position="24"/>
        <end position="485"/>
    </location>
</feature>
<dbReference type="Gene3D" id="3.30.200.20">
    <property type="entry name" value="Phosphorylase Kinase, domain 1"/>
    <property type="match status" value="1"/>
</dbReference>
<dbReference type="Pfam" id="PF07714">
    <property type="entry name" value="PK_Tyr_Ser-Thr"/>
    <property type="match status" value="1"/>
</dbReference>
<evidence type="ECO:0000256" key="6">
    <source>
        <dbReference type="ARBA" id="ARBA00022692"/>
    </source>
</evidence>
<evidence type="ECO:0000256" key="3">
    <source>
        <dbReference type="ARBA" id="ARBA00022475"/>
    </source>
</evidence>
<evidence type="ECO:0000259" key="17">
    <source>
        <dbReference type="PROSITE" id="PS50011"/>
    </source>
</evidence>
<keyword evidence="4" id="KW-0723">Serine/threonine-protein kinase</keyword>
<dbReference type="KEGG" id="jre:108990136"/>
<dbReference type="Proteomes" id="UP000235220">
    <property type="component" value="Chromosome 14"/>
</dbReference>
<dbReference type="RefSeq" id="XP_018819554.1">
    <property type="nucleotide sequence ID" value="XM_018964009.2"/>
</dbReference>
<sequence>MRLFWRQQLPLLILIQLLEPGRTSQQIYAEALLTFKSEVGSPQLSPGRIWTYPCLRQQPQVHCYKLRQPGVVSLLYKSRLERVEASVNGDSGVPTITPLQEVVDVKKPSNKKVAVVVGGVGAALVVVVIVVIVYTCLMRAKRFTRRTSETGSSLASPPVEYEPGNASPYGGLLYPYDMQNLRQLTFLELEQATCNFSQSNIIGEGRFGLVYKGLLQDGSIVAVKRCLHIHTHHFVHEANRIARVHHIHLVKLIGYYEDNHQQLLVYDYIPNGNVGSHLYDSEGLPIGKLDMWRRLSIALGVAKGLEHLHSSVPPLLHMHFRTSNVLVDENFMAKVSDYGLYKLLIDGDLAESSSMIDCFLDPELSSSKNFSERSDVYSFGVFLLELISGHEAHSRSQSKKKENIVLQARSNNFDKFVDKTLGDQTMDVANQMLELALQCLDTSIRRPSMKRVVEELEKIQASKYGHLHSGSFEIGVVKLGSELFK</sequence>
<dbReference type="GO" id="GO:0004674">
    <property type="term" value="F:protein serine/threonine kinase activity"/>
    <property type="evidence" value="ECO:0007669"/>
    <property type="project" value="UniProtKB-KW"/>
</dbReference>
<dbReference type="InterPro" id="IPR000719">
    <property type="entry name" value="Prot_kinase_dom"/>
</dbReference>
<accession>A0A2I4EJH9</accession>
<evidence type="ECO:0000313" key="18">
    <source>
        <dbReference type="Proteomes" id="UP000235220"/>
    </source>
</evidence>
<evidence type="ECO:0000256" key="8">
    <source>
        <dbReference type="ARBA" id="ARBA00022777"/>
    </source>
</evidence>
<evidence type="ECO:0000256" key="1">
    <source>
        <dbReference type="ARBA" id="ARBA00004162"/>
    </source>
</evidence>
<dbReference type="PANTHER" id="PTHR47982">
    <property type="entry name" value="PROLINE-RICH RECEPTOR-LIKE PROTEIN KINASE PERK4"/>
    <property type="match status" value="1"/>
</dbReference>
<dbReference type="Gramene" id="Jr14_13660_p1">
    <property type="protein sequence ID" value="cds.Jr14_13660_p1"/>
    <property type="gene ID" value="Jr14_13660"/>
</dbReference>
<dbReference type="GO" id="GO:0005524">
    <property type="term" value="F:ATP binding"/>
    <property type="evidence" value="ECO:0007669"/>
    <property type="project" value="UniProtKB-UniRule"/>
</dbReference>
<evidence type="ECO:0000256" key="15">
    <source>
        <dbReference type="SAM" id="Phobius"/>
    </source>
</evidence>
<dbReference type="OrthoDB" id="1866267at2759"/>
<comment type="catalytic activity">
    <reaction evidence="13">
        <text>L-seryl-[protein] + ATP = O-phospho-L-seryl-[protein] + ADP + H(+)</text>
        <dbReference type="Rhea" id="RHEA:17989"/>
        <dbReference type="Rhea" id="RHEA-COMP:9863"/>
        <dbReference type="Rhea" id="RHEA-COMP:11604"/>
        <dbReference type="ChEBI" id="CHEBI:15378"/>
        <dbReference type="ChEBI" id="CHEBI:29999"/>
        <dbReference type="ChEBI" id="CHEBI:30616"/>
        <dbReference type="ChEBI" id="CHEBI:83421"/>
        <dbReference type="ChEBI" id="CHEBI:456216"/>
        <dbReference type="EC" id="2.7.11.1"/>
    </reaction>
</comment>
<evidence type="ECO:0000256" key="14">
    <source>
        <dbReference type="PROSITE-ProRule" id="PRU10141"/>
    </source>
</evidence>
<evidence type="ECO:0000256" key="2">
    <source>
        <dbReference type="ARBA" id="ARBA00012513"/>
    </source>
</evidence>
<name>A0A2I4EJH9_JUGRE</name>
<evidence type="ECO:0000256" key="5">
    <source>
        <dbReference type="ARBA" id="ARBA00022679"/>
    </source>
</evidence>
<keyword evidence="10 15" id="KW-1133">Transmembrane helix</keyword>
<keyword evidence="9 14" id="KW-0067">ATP-binding</keyword>
<dbReference type="GeneID" id="108990136"/>
<evidence type="ECO:0000313" key="20">
    <source>
        <dbReference type="RefSeq" id="XP_035541533.1"/>
    </source>
</evidence>
<dbReference type="PROSITE" id="PS50011">
    <property type="entry name" value="PROTEIN_KINASE_DOM"/>
    <property type="match status" value="1"/>
</dbReference>
<feature type="domain" description="Protein kinase" evidence="17">
    <location>
        <begin position="196"/>
        <end position="459"/>
    </location>
</feature>
<dbReference type="InterPro" id="IPR047117">
    <property type="entry name" value="PERK1-13-like"/>
</dbReference>
<evidence type="ECO:0000313" key="19">
    <source>
        <dbReference type="RefSeq" id="XP_018819554.1"/>
    </source>
</evidence>
<keyword evidence="18" id="KW-1185">Reference proteome</keyword>
<feature type="transmembrane region" description="Helical" evidence="15">
    <location>
        <begin position="113"/>
        <end position="137"/>
    </location>
</feature>
<dbReference type="PROSITE" id="PS00107">
    <property type="entry name" value="PROTEIN_KINASE_ATP"/>
    <property type="match status" value="1"/>
</dbReference>
<dbReference type="EC" id="2.7.11.1" evidence="2"/>
<keyword evidence="3" id="KW-1003">Cell membrane</keyword>
<dbReference type="Gene3D" id="1.10.510.10">
    <property type="entry name" value="Transferase(Phosphotransferase) domain 1"/>
    <property type="match status" value="1"/>
</dbReference>
<dbReference type="InterPro" id="IPR017441">
    <property type="entry name" value="Protein_kinase_ATP_BS"/>
</dbReference>
<gene>
    <name evidence="19 20" type="primary">LOC108990136</name>
</gene>
<dbReference type="InterPro" id="IPR011009">
    <property type="entry name" value="Kinase-like_dom_sf"/>
</dbReference>
<reference evidence="19 20" key="1">
    <citation type="submission" date="2025-04" db="UniProtKB">
        <authorList>
            <consortium name="RefSeq"/>
        </authorList>
    </citation>
    <scope>IDENTIFICATION</scope>
    <source>
        <tissue evidence="19 20">Leaves</tissue>
    </source>
</reference>
<evidence type="ECO:0000256" key="10">
    <source>
        <dbReference type="ARBA" id="ARBA00022989"/>
    </source>
</evidence>
<feature type="binding site" evidence="14">
    <location>
        <position position="224"/>
    </location>
    <ligand>
        <name>ATP</name>
        <dbReference type="ChEBI" id="CHEBI:30616"/>
    </ligand>
</feature>